<dbReference type="Proteomes" id="UP001519344">
    <property type="component" value="Unassembled WGS sequence"/>
</dbReference>
<evidence type="ECO:0000256" key="2">
    <source>
        <dbReference type="ARBA" id="ARBA00023277"/>
    </source>
</evidence>
<dbReference type="Pfam" id="PF03065">
    <property type="entry name" value="Glyco_hydro_57"/>
    <property type="match status" value="1"/>
</dbReference>
<reference evidence="4 5" key="1">
    <citation type="submission" date="2021-03" db="EMBL/GenBank/DDBJ databases">
        <title>Genomic Encyclopedia of Type Strains, Phase IV (KMG-IV): sequencing the most valuable type-strain genomes for metagenomic binning, comparative biology and taxonomic classification.</title>
        <authorList>
            <person name="Goeker M."/>
        </authorList>
    </citation>
    <scope>NUCLEOTIDE SEQUENCE [LARGE SCALE GENOMIC DNA]</scope>
    <source>
        <strain evidence="4 5">DSM 24950</strain>
    </source>
</reference>
<dbReference type="PANTHER" id="PTHR41695:SF1">
    <property type="entry name" value="1,4-ALPHA-GLUCAN BRANCHING ENZYME TK1436"/>
    <property type="match status" value="1"/>
</dbReference>
<evidence type="ECO:0000313" key="5">
    <source>
        <dbReference type="Proteomes" id="UP001519344"/>
    </source>
</evidence>
<feature type="domain" description="Glycoside hydrolase family 57 N-terminal" evidence="3">
    <location>
        <begin position="49"/>
        <end position="277"/>
    </location>
</feature>
<keyword evidence="2" id="KW-0119">Carbohydrate metabolism</keyword>
<dbReference type="InterPro" id="IPR004300">
    <property type="entry name" value="Glyco_hydro_57_N"/>
</dbReference>
<organism evidence="4 5">
    <name type="scientific">Paenibacillus aceris</name>
    <dbReference type="NCBI Taxonomy" id="869555"/>
    <lineage>
        <taxon>Bacteria</taxon>
        <taxon>Bacillati</taxon>
        <taxon>Bacillota</taxon>
        <taxon>Bacilli</taxon>
        <taxon>Bacillales</taxon>
        <taxon>Paenibacillaceae</taxon>
        <taxon>Paenibacillus</taxon>
    </lineage>
</organism>
<dbReference type="InterPro" id="IPR040042">
    <property type="entry name" value="Branching_enz_MT3115-like"/>
</dbReference>
<accession>A0ABS4I911</accession>
<keyword evidence="5" id="KW-1185">Reference proteome</keyword>
<comment type="similarity">
    <text evidence="1">Belongs to the glycosyl hydrolase 57 family.</text>
</comment>
<sequence length="645" mass="73280">MTPVRIPLAIVHHANQYLITNGYLNRPGIEETIGPKDGSSGLRAVLELHSRYEIPFHLHISGTLIEACAWYEPLFLEEISDLWHAGLVEMIGSSYSQNIMPLFSDTFNRYQIEEELKLYQAWLGVQPAEVKGFWIPERVWNTGRLAKTIADSTLSNRGFSYVLADDRLFLQDAERSAYDQHPSYQSDLFKPSRIKGTQGLLALPLSTEMRLGLPFRTEHNEAKLDILMANLWKTMAKSGQDVIAIYGDDMEKAAGIPPMWDPQSLEHYERFMKWLKRRRDVEPILLGSWLRGRTRKWPIKPLGPGTYMELAGQFGAGEDYSGWAGSDLWRPYQMMFDRAWDKVNRFTAREGGSSALHDLSIKHLLACSYETGWHDPGVSWKDASPAPWARALASHARAAYILLEAAKWQQETDDTERLKLTVADLDEDGHEEVILRNHRFAVVISPRFGGRILYAFSFSEKDGCMIIGNPSDDWNLLEELNSFMEKPMNHPGALADNGFEQDIYEIEAALNEEGASAELVIVNRELGSRAYGLRKRFVLNKDEQRLLVKYEHIPPSILPLSLDIGLSPDYLRLLREGRASLAPYKEGEKQGYRCGNLFVWVRIESERVKWHLARSPIFGHGVCKALTLTSGEAVFQIGVDNLNEA</sequence>
<comment type="caution">
    <text evidence="4">The sequence shown here is derived from an EMBL/GenBank/DDBJ whole genome shotgun (WGS) entry which is preliminary data.</text>
</comment>
<name>A0ABS4I911_9BACL</name>
<dbReference type="SUPFAM" id="SSF88713">
    <property type="entry name" value="Glycoside hydrolase/deacetylase"/>
    <property type="match status" value="1"/>
</dbReference>
<protein>
    <recommendedName>
        <fullName evidence="3">Glycoside hydrolase family 57 N-terminal domain-containing protein</fullName>
    </recommendedName>
</protein>
<dbReference type="PANTHER" id="PTHR41695">
    <property type="entry name" value="1,4-ALPHA-GLUCAN BRANCHING ENZYME RV3031-RELATED"/>
    <property type="match status" value="1"/>
</dbReference>
<dbReference type="Gene3D" id="3.20.110.20">
    <property type="match status" value="1"/>
</dbReference>
<dbReference type="InterPro" id="IPR011330">
    <property type="entry name" value="Glyco_hydro/deAcase_b/a-brl"/>
</dbReference>
<evidence type="ECO:0000259" key="3">
    <source>
        <dbReference type="Pfam" id="PF03065"/>
    </source>
</evidence>
<gene>
    <name evidence="4" type="ORF">J2Z65_006217</name>
</gene>
<evidence type="ECO:0000313" key="4">
    <source>
        <dbReference type="EMBL" id="MBP1966956.1"/>
    </source>
</evidence>
<dbReference type="RefSeq" id="WP_167068024.1">
    <property type="nucleotide sequence ID" value="NZ_JAAOZR010000094.1"/>
</dbReference>
<evidence type="ECO:0000256" key="1">
    <source>
        <dbReference type="ARBA" id="ARBA00006821"/>
    </source>
</evidence>
<dbReference type="EMBL" id="JAGGKV010000027">
    <property type="protein sequence ID" value="MBP1966956.1"/>
    <property type="molecule type" value="Genomic_DNA"/>
</dbReference>
<proteinExistence type="inferred from homology"/>